<protein>
    <submittedName>
        <fullName evidence="2">Uncharacterized protein</fullName>
    </submittedName>
</protein>
<evidence type="ECO:0000313" key="2">
    <source>
        <dbReference type="EMBL" id="KAJ8426717.1"/>
    </source>
</evidence>
<dbReference type="EMBL" id="JAKOGI010001247">
    <property type="protein sequence ID" value="KAJ8426717.1"/>
    <property type="molecule type" value="Genomic_DNA"/>
</dbReference>
<evidence type="ECO:0000256" key="1">
    <source>
        <dbReference type="SAM" id="MobiDB-lite"/>
    </source>
</evidence>
<dbReference type="AlphaFoldDB" id="A0A9Q1GWH2"/>
<accession>A0A9Q1GWH2</accession>
<dbReference type="Proteomes" id="UP001153076">
    <property type="component" value="Unassembled WGS sequence"/>
</dbReference>
<name>A0A9Q1GWH2_9CARY</name>
<reference evidence="2" key="1">
    <citation type="submission" date="2022-04" db="EMBL/GenBank/DDBJ databases">
        <title>Carnegiea gigantea Genome sequencing and assembly v2.</title>
        <authorList>
            <person name="Copetti D."/>
            <person name="Sanderson M.J."/>
            <person name="Burquez A."/>
            <person name="Wojciechowski M.F."/>
        </authorList>
    </citation>
    <scope>NUCLEOTIDE SEQUENCE</scope>
    <source>
        <strain evidence="2">SGP5-SGP5p</strain>
        <tissue evidence="2">Aerial part</tissue>
    </source>
</reference>
<organism evidence="2 3">
    <name type="scientific">Carnegiea gigantea</name>
    <dbReference type="NCBI Taxonomy" id="171969"/>
    <lineage>
        <taxon>Eukaryota</taxon>
        <taxon>Viridiplantae</taxon>
        <taxon>Streptophyta</taxon>
        <taxon>Embryophyta</taxon>
        <taxon>Tracheophyta</taxon>
        <taxon>Spermatophyta</taxon>
        <taxon>Magnoliopsida</taxon>
        <taxon>eudicotyledons</taxon>
        <taxon>Gunneridae</taxon>
        <taxon>Pentapetalae</taxon>
        <taxon>Caryophyllales</taxon>
        <taxon>Cactineae</taxon>
        <taxon>Cactaceae</taxon>
        <taxon>Cactoideae</taxon>
        <taxon>Echinocereeae</taxon>
        <taxon>Carnegiea</taxon>
    </lineage>
</organism>
<sequence>MFISKTKPKSKSSFSWWLYYHDILNWQGLKQRDFPMDKQLKTLKTGLGCNPATGKIKALDEWWLKKIEFQSKGLDLFFEEKWDPLFGDSYATGKNVYTPSMEPSQPIILENDEEEKSSEDDEAYNFQNNPHHQSASMNDKTFITQFIKDISIPTQDTITQGLSG</sequence>
<comment type="caution">
    <text evidence="2">The sequence shown here is derived from an EMBL/GenBank/DDBJ whole genome shotgun (WGS) entry which is preliminary data.</text>
</comment>
<gene>
    <name evidence="2" type="ORF">Cgig2_004216</name>
</gene>
<evidence type="ECO:0000313" key="3">
    <source>
        <dbReference type="Proteomes" id="UP001153076"/>
    </source>
</evidence>
<proteinExistence type="predicted"/>
<keyword evidence="3" id="KW-1185">Reference proteome</keyword>
<dbReference type="OrthoDB" id="4955136at2759"/>
<feature type="compositionally biased region" description="Polar residues" evidence="1">
    <location>
        <begin position="125"/>
        <end position="135"/>
    </location>
</feature>
<feature type="region of interest" description="Disordered" evidence="1">
    <location>
        <begin position="114"/>
        <end position="135"/>
    </location>
</feature>
<feature type="compositionally biased region" description="Acidic residues" evidence="1">
    <location>
        <begin position="114"/>
        <end position="123"/>
    </location>
</feature>